<organism evidence="2 3">
    <name type="scientific">Clostridium perfringens</name>
    <dbReference type="NCBI Taxonomy" id="1502"/>
    <lineage>
        <taxon>Bacteria</taxon>
        <taxon>Bacillati</taxon>
        <taxon>Bacillota</taxon>
        <taxon>Clostridia</taxon>
        <taxon>Eubacteriales</taxon>
        <taxon>Clostridiaceae</taxon>
        <taxon>Clostridium</taxon>
    </lineage>
</organism>
<protein>
    <submittedName>
        <fullName evidence="2">Uncharacterized protein</fullName>
    </submittedName>
</protein>
<dbReference type="EMBL" id="CP013615">
    <property type="protein sequence ID" value="AMN31116.1"/>
    <property type="molecule type" value="Genomic_DNA"/>
</dbReference>
<keyword evidence="2" id="KW-0614">Plasmid</keyword>
<feature type="coiled-coil region" evidence="1">
    <location>
        <begin position="4"/>
        <end position="59"/>
    </location>
</feature>
<keyword evidence="1" id="KW-0175">Coiled coil</keyword>
<reference evidence="2 3" key="1">
    <citation type="journal article" date="2016" name="PLoS ONE">
        <title>Plasmid Characterization and Chromosome Analysis of Two netF+ Clostridium perfringens Isolates Associated with Foal and Canine Necrotizing Enteritis.</title>
        <authorList>
            <person name="Mehdizadeh Gohari I."/>
            <person name="Kropinski A.M."/>
            <person name="Weese S.J."/>
            <person name="Parreira V.R."/>
            <person name="Whitehead A.E."/>
            <person name="Boerlin P."/>
            <person name="Prescott J.F."/>
        </authorList>
    </citation>
    <scope>NUCLEOTIDE SEQUENCE [LARGE SCALE GENOMIC DNA]</scope>
    <source>
        <strain evidence="2 3">JP838</strain>
        <plasmid evidence="3">Plasmid pJFP838A</plasmid>
    </source>
</reference>
<dbReference type="Proteomes" id="UP000070260">
    <property type="component" value="Plasmid pJFP838A"/>
</dbReference>
<dbReference type="PATRIC" id="fig|1502.177.peg.3408"/>
<evidence type="ECO:0000256" key="1">
    <source>
        <dbReference type="SAM" id="Coils"/>
    </source>
</evidence>
<dbReference type="AlphaFoldDB" id="A0A140GRF7"/>
<name>A0A140GRF7_CLOPF</name>
<proteinExistence type="predicted"/>
<sequence>MKEINSLSEIINEYSLEVERFSEKRDIYEKNVQKHEALISKYEKLIESHKEKIEKLSAKKPKRINFVKEVVQPLVRIINDKLSKGHRYEILGPYGLNGNILVKFIPGDCDEYDYKYINLIPCLEERKIYYLTDKPVPNPYKEGSIGYYNHQNFEEAELPDDINSILNILKTYKKS</sequence>
<dbReference type="RefSeq" id="WP_061429714.1">
    <property type="nucleotide sequence ID" value="NZ_CATNZX010000001.1"/>
</dbReference>
<gene>
    <name evidence="2" type="ORF">JFP838_pA0200</name>
</gene>
<evidence type="ECO:0000313" key="3">
    <source>
        <dbReference type="Proteomes" id="UP000070260"/>
    </source>
</evidence>
<evidence type="ECO:0000313" key="2">
    <source>
        <dbReference type="EMBL" id="AMN31116.1"/>
    </source>
</evidence>
<geneLocation type="plasmid" evidence="2 3">
    <name>pJFP838A</name>
</geneLocation>
<accession>A0A140GRF7</accession>